<evidence type="ECO:0000313" key="3">
    <source>
        <dbReference type="Proteomes" id="UP000772434"/>
    </source>
</evidence>
<sequence length="177" mass="19138">MLCVRPHWGETCSWRTDKTRSVVGGLTDTPDLAENCFQAGIPVWYAQKLPVTPDIHVITWHSEATPLPMLHSIIKKVTSFAEKTPPHPLIWEGSLKLLEYYVAMSKNNRSISFPPSLFDDPQPDPPLLAVTSAQPGTAPLATTSAGSLHMSPSVRGLEMSTSPDPSILGSGAQVLVA</sequence>
<gene>
    <name evidence="2" type="ORF">BDP27DRAFT_1417465</name>
</gene>
<dbReference type="OrthoDB" id="2634326at2759"/>
<name>A0A9P5Q3N2_9AGAR</name>
<comment type="caution">
    <text evidence="2">The sequence shown here is derived from an EMBL/GenBank/DDBJ whole genome shotgun (WGS) entry which is preliminary data.</text>
</comment>
<keyword evidence="3" id="KW-1185">Reference proteome</keyword>
<evidence type="ECO:0000256" key="1">
    <source>
        <dbReference type="SAM" id="MobiDB-lite"/>
    </source>
</evidence>
<organism evidence="2 3">
    <name type="scientific">Rhodocollybia butyracea</name>
    <dbReference type="NCBI Taxonomy" id="206335"/>
    <lineage>
        <taxon>Eukaryota</taxon>
        <taxon>Fungi</taxon>
        <taxon>Dikarya</taxon>
        <taxon>Basidiomycota</taxon>
        <taxon>Agaricomycotina</taxon>
        <taxon>Agaricomycetes</taxon>
        <taxon>Agaricomycetidae</taxon>
        <taxon>Agaricales</taxon>
        <taxon>Marasmiineae</taxon>
        <taxon>Omphalotaceae</taxon>
        <taxon>Rhodocollybia</taxon>
    </lineage>
</organism>
<evidence type="ECO:0000313" key="2">
    <source>
        <dbReference type="EMBL" id="KAF9073000.1"/>
    </source>
</evidence>
<dbReference type="AlphaFoldDB" id="A0A9P5Q3N2"/>
<dbReference type="EMBL" id="JADNRY010000020">
    <property type="protein sequence ID" value="KAF9073000.1"/>
    <property type="molecule type" value="Genomic_DNA"/>
</dbReference>
<reference evidence="2" key="1">
    <citation type="submission" date="2020-11" db="EMBL/GenBank/DDBJ databases">
        <authorList>
            <consortium name="DOE Joint Genome Institute"/>
            <person name="Ahrendt S."/>
            <person name="Riley R."/>
            <person name="Andreopoulos W."/>
            <person name="Labutti K."/>
            <person name="Pangilinan J."/>
            <person name="Ruiz-Duenas F.J."/>
            <person name="Barrasa J.M."/>
            <person name="Sanchez-Garcia M."/>
            <person name="Camarero S."/>
            <person name="Miyauchi S."/>
            <person name="Serrano A."/>
            <person name="Linde D."/>
            <person name="Babiker R."/>
            <person name="Drula E."/>
            <person name="Ayuso-Fernandez I."/>
            <person name="Pacheco R."/>
            <person name="Padilla G."/>
            <person name="Ferreira P."/>
            <person name="Barriuso J."/>
            <person name="Kellner H."/>
            <person name="Castanera R."/>
            <person name="Alfaro M."/>
            <person name="Ramirez L."/>
            <person name="Pisabarro A.G."/>
            <person name="Kuo A."/>
            <person name="Tritt A."/>
            <person name="Lipzen A."/>
            <person name="He G."/>
            <person name="Yan M."/>
            <person name="Ng V."/>
            <person name="Cullen D."/>
            <person name="Martin F."/>
            <person name="Rosso M.-N."/>
            <person name="Henrissat B."/>
            <person name="Hibbett D."/>
            <person name="Martinez A.T."/>
            <person name="Grigoriev I.V."/>
        </authorList>
    </citation>
    <scope>NUCLEOTIDE SEQUENCE</scope>
    <source>
        <strain evidence="2">AH 40177</strain>
    </source>
</reference>
<feature type="region of interest" description="Disordered" evidence="1">
    <location>
        <begin position="139"/>
        <end position="165"/>
    </location>
</feature>
<dbReference type="Proteomes" id="UP000772434">
    <property type="component" value="Unassembled WGS sequence"/>
</dbReference>
<accession>A0A9P5Q3N2</accession>
<proteinExistence type="predicted"/>
<protein>
    <submittedName>
        <fullName evidence="2">Uncharacterized protein</fullName>
    </submittedName>
</protein>